<sequence length="177" mass="21167">MSRRYLRPPVFPYPPTNGGHIRQEAFVRNTGFHGRAFGPYPPLLRGPLATGRPDDSSFQGSIYFHNDFHNRSFDPNLANGSSDYLHYEPPEFNYYHHHVQLRQQGRRSHQWISYNRSGDRQNEFFDDSMFENPWEDLERQWNTKQLQYESQSEKSDSDDPRKKIWSEVQKIIERCQK</sequence>
<gene>
    <name evidence="1" type="ORF">T4E_1401</name>
</gene>
<evidence type="ECO:0000313" key="2">
    <source>
        <dbReference type="Proteomes" id="UP000054815"/>
    </source>
</evidence>
<accession>A0A0V0YM11</accession>
<protein>
    <submittedName>
        <fullName evidence="1">Uncharacterized protein</fullName>
    </submittedName>
</protein>
<dbReference type="AlphaFoldDB" id="A0A0V0YM11"/>
<reference evidence="1 2" key="1">
    <citation type="submission" date="2015-01" db="EMBL/GenBank/DDBJ databases">
        <title>Evolution of Trichinella species and genotypes.</title>
        <authorList>
            <person name="Korhonen P.K."/>
            <person name="Edoardo P."/>
            <person name="Giuseppe L.R."/>
            <person name="Gasser R.B."/>
        </authorList>
    </citation>
    <scope>NUCLEOTIDE SEQUENCE [LARGE SCALE GENOMIC DNA]</scope>
    <source>
        <strain evidence="1">ISS141</strain>
    </source>
</reference>
<dbReference type="Proteomes" id="UP000054815">
    <property type="component" value="Unassembled WGS sequence"/>
</dbReference>
<evidence type="ECO:0000313" key="1">
    <source>
        <dbReference type="EMBL" id="KRY01169.1"/>
    </source>
</evidence>
<name>A0A0V0YM11_TRIPS</name>
<comment type="caution">
    <text evidence="1">The sequence shown here is derived from an EMBL/GenBank/DDBJ whole genome shotgun (WGS) entry which is preliminary data.</text>
</comment>
<proteinExistence type="predicted"/>
<dbReference type="EMBL" id="JYDU01000004">
    <property type="protein sequence ID" value="KRY01169.1"/>
    <property type="molecule type" value="Genomic_DNA"/>
</dbReference>
<organism evidence="1 2">
    <name type="scientific">Trichinella pseudospiralis</name>
    <name type="common">Parasitic roundworm</name>
    <dbReference type="NCBI Taxonomy" id="6337"/>
    <lineage>
        <taxon>Eukaryota</taxon>
        <taxon>Metazoa</taxon>
        <taxon>Ecdysozoa</taxon>
        <taxon>Nematoda</taxon>
        <taxon>Enoplea</taxon>
        <taxon>Dorylaimia</taxon>
        <taxon>Trichinellida</taxon>
        <taxon>Trichinellidae</taxon>
        <taxon>Trichinella</taxon>
    </lineage>
</organism>